<evidence type="ECO:0000313" key="2">
    <source>
        <dbReference type="Proteomes" id="UP000887566"/>
    </source>
</evidence>
<evidence type="ECO:0000256" key="1">
    <source>
        <dbReference type="SAM" id="MobiDB-lite"/>
    </source>
</evidence>
<dbReference type="AlphaFoldDB" id="A0A914XP16"/>
<sequence>MADSGIVVNDGDLIADQRSAADMGSSVSAVELMAEQQAPGLSGVHHQHQHQHQHQYPALSLSHMVPRQYPFIHHPQQPTLEQVAAASYQQAIGGYLPTAIPTPTAACFCQCVYNPSGYPQSCAIHRTMSLPTQQFLMPQPTAMYADAAGPSYLHPAPPNMPTMLNAMRIPPPQVAARGVTANNRNQHKRQLHESISVTSSSDDDDINVAGGRDESLVAGSSKGPRKSLRVHSPPKTAELSFGGGRSTDTIDLAASSDDDEVIEPGDPAPSAAMPSSSISPVLAAQMHVPPRNHSSASAIDHRPPPSAAVQSLQPDQQCRYAHCNCHSHACGCVQCPVAAHCHHFHHHHHAPQLSCQLHSPCGCGTPTNA</sequence>
<protein>
    <submittedName>
        <fullName evidence="3">Uncharacterized protein</fullName>
    </submittedName>
</protein>
<accession>A0A914XP16</accession>
<evidence type="ECO:0000313" key="3">
    <source>
        <dbReference type="WBParaSite" id="PSAMB.scaffold9874size4555.g32818.t1"/>
    </source>
</evidence>
<proteinExistence type="predicted"/>
<dbReference type="Proteomes" id="UP000887566">
    <property type="component" value="Unplaced"/>
</dbReference>
<feature type="region of interest" description="Disordered" evidence="1">
    <location>
        <begin position="291"/>
        <end position="310"/>
    </location>
</feature>
<name>A0A914XP16_9BILA</name>
<feature type="region of interest" description="Disordered" evidence="1">
    <location>
        <begin position="184"/>
        <end position="251"/>
    </location>
</feature>
<organism evidence="2 3">
    <name type="scientific">Plectus sambesii</name>
    <dbReference type="NCBI Taxonomy" id="2011161"/>
    <lineage>
        <taxon>Eukaryota</taxon>
        <taxon>Metazoa</taxon>
        <taxon>Ecdysozoa</taxon>
        <taxon>Nematoda</taxon>
        <taxon>Chromadorea</taxon>
        <taxon>Plectida</taxon>
        <taxon>Plectina</taxon>
        <taxon>Plectoidea</taxon>
        <taxon>Plectidae</taxon>
        <taxon>Plectus</taxon>
    </lineage>
</organism>
<keyword evidence="2" id="KW-1185">Reference proteome</keyword>
<dbReference type="WBParaSite" id="PSAMB.scaffold9874size4555.g32818.t1">
    <property type="protein sequence ID" value="PSAMB.scaffold9874size4555.g32818.t1"/>
    <property type="gene ID" value="PSAMB.scaffold9874size4555.g32818"/>
</dbReference>
<reference evidence="3" key="1">
    <citation type="submission" date="2022-11" db="UniProtKB">
        <authorList>
            <consortium name="WormBaseParasite"/>
        </authorList>
    </citation>
    <scope>IDENTIFICATION</scope>
</reference>